<dbReference type="PANTHER" id="PTHR43175:SF3">
    <property type="entry name" value="CARBON DISULFIDE HYDROLASE"/>
    <property type="match status" value="1"/>
</dbReference>
<feature type="binding site" evidence="7">
    <location>
        <position position="101"/>
    </location>
    <ligand>
        <name>Zn(2+)</name>
        <dbReference type="ChEBI" id="CHEBI:29105"/>
    </ligand>
</feature>
<sequence>MHHQTQPAVGPRTVEFADLLAANTEFAASFAYGGYDGIARAGIGIVTCMDSRIAPLAMVGLKPGDAKVLRSPGGRVTEPAMTGLVLAVQLLGVRRILIVPHTRCAVAGITEDQLRQRIDRAAGWPTADLLRLDAIPDQTDALRSDVRAVRENPLIGKKAAVAGFLYDVDTGRLRLQS</sequence>
<dbReference type="Proteomes" id="UP000555407">
    <property type="component" value="Unassembled WGS sequence"/>
</dbReference>
<comment type="catalytic activity">
    <reaction evidence="6">
        <text>hydrogencarbonate + H(+) = CO2 + H2O</text>
        <dbReference type="Rhea" id="RHEA:10748"/>
        <dbReference type="ChEBI" id="CHEBI:15377"/>
        <dbReference type="ChEBI" id="CHEBI:15378"/>
        <dbReference type="ChEBI" id="CHEBI:16526"/>
        <dbReference type="ChEBI" id="CHEBI:17544"/>
        <dbReference type="EC" id="4.2.1.1"/>
    </reaction>
</comment>
<dbReference type="InterPro" id="IPR036874">
    <property type="entry name" value="Carbonic_anhydrase_sf"/>
</dbReference>
<evidence type="ECO:0000256" key="3">
    <source>
        <dbReference type="ARBA" id="ARBA00022723"/>
    </source>
</evidence>
<keyword evidence="3 7" id="KW-0479">Metal-binding</keyword>
<evidence type="ECO:0000256" key="5">
    <source>
        <dbReference type="ARBA" id="ARBA00024993"/>
    </source>
</evidence>
<evidence type="ECO:0000256" key="2">
    <source>
        <dbReference type="ARBA" id="ARBA00012925"/>
    </source>
</evidence>
<evidence type="ECO:0000256" key="6">
    <source>
        <dbReference type="ARBA" id="ARBA00048348"/>
    </source>
</evidence>
<evidence type="ECO:0000256" key="7">
    <source>
        <dbReference type="PIRSR" id="PIRSR601765-1"/>
    </source>
</evidence>
<dbReference type="GO" id="GO:0004089">
    <property type="term" value="F:carbonate dehydratase activity"/>
    <property type="evidence" value="ECO:0007669"/>
    <property type="project" value="UniProtKB-EC"/>
</dbReference>
<dbReference type="AlphaFoldDB" id="A0A7X5VIJ1"/>
<evidence type="ECO:0000313" key="9">
    <source>
        <dbReference type="Proteomes" id="UP000555407"/>
    </source>
</evidence>
<keyword evidence="9" id="KW-1185">Reference proteome</keyword>
<comment type="cofactor">
    <cofactor evidence="7">
        <name>Zn(2+)</name>
        <dbReference type="ChEBI" id="CHEBI:29105"/>
    </cofactor>
    <text evidence="7">Binds 1 zinc ion per subunit.</text>
</comment>
<keyword evidence="8" id="KW-0456">Lyase</keyword>
<dbReference type="Pfam" id="PF00484">
    <property type="entry name" value="Pro_CA"/>
    <property type="match status" value="1"/>
</dbReference>
<keyword evidence="4 7" id="KW-0862">Zinc</keyword>
<gene>
    <name evidence="8" type="ORF">BJY22_007173</name>
</gene>
<evidence type="ECO:0000313" key="8">
    <source>
        <dbReference type="EMBL" id="NIK61456.1"/>
    </source>
</evidence>
<dbReference type="EC" id="4.2.1.1" evidence="2"/>
<feature type="binding site" evidence="7">
    <location>
        <position position="48"/>
    </location>
    <ligand>
        <name>Zn(2+)</name>
        <dbReference type="ChEBI" id="CHEBI:29105"/>
    </ligand>
</feature>
<comment type="similarity">
    <text evidence="1">Belongs to the beta-class carbonic anhydrase family.</text>
</comment>
<dbReference type="RefSeq" id="WP_167215968.1">
    <property type="nucleotide sequence ID" value="NZ_JAASRO010000001.1"/>
</dbReference>
<feature type="binding site" evidence="7">
    <location>
        <position position="50"/>
    </location>
    <ligand>
        <name>Zn(2+)</name>
        <dbReference type="ChEBI" id="CHEBI:29105"/>
    </ligand>
</feature>
<dbReference type="CDD" id="cd03379">
    <property type="entry name" value="beta_CA_cladeD"/>
    <property type="match status" value="1"/>
</dbReference>
<evidence type="ECO:0000256" key="4">
    <source>
        <dbReference type="ARBA" id="ARBA00022833"/>
    </source>
</evidence>
<dbReference type="SMART" id="SM00947">
    <property type="entry name" value="Pro_CA"/>
    <property type="match status" value="1"/>
</dbReference>
<reference evidence="8 9" key="1">
    <citation type="submission" date="2020-03" db="EMBL/GenBank/DDBJ databases">
        <title>Sequencing the genomes of 1000 actinobacteria strains.</title>
        <authorList>
            <person name="Klenk H.-P."/>
        </authorList>
    </citation>
    <scope>NUCLEOTIDE SEQUENCE [LARGE SCALE GENOMIC DNA]</scope>
    <source>
        <strain evidence="8 9">DSM 45490</strain>
    </source>
</reference>
<dbReference type="GO" id="GO:0008270">
    <property type="term" value="F:zinc ion binding"/>
    <property type="evidence" value="ECO:0007669"/>
    <property type="project" value="InterPro"/>
</dbReference>
<accession>A0A7X5VIJ1</accession>
<dbReference type="EMBL" id="JAASRO010000001">
    <property type="protein sequence ID" value="NIK61456.1"/>
    <property type="molecule type" value="Genomic_DNA"/>
</dbReference>
<feature type="binding site" evidence="7">
    <location>
        <position position="104"/>
    </location>
    <ligand>
        <name>Zn(2+)</name>
        <dbReference type="ChEBI" id="CHEBI:29105"/>
    </ligand>
</feature>
<dbReference type="PANTHER" id="PTHR43175">
    <property type="entry name" value="CARBONIC ANHYDRASE"/>
    <property type="match status" value="1"/>
</dbReference>
<dbReference type="SUPFAM" id="SSF53056">
    <property type="entry name" value="beta-carbonic anhydrase, cab"/>
    <property type="match status" value="1"/>
</dbReference>
<name>A0A7X5VIJ1_9ACTN</name>
<comment type="caution">
    <text evidence="8">The sequence shown here is derived from an EMBL/GenBank/DDBJ whole genome shotgun (WGS) entry which is preliminary data.</text>
</comment>
<comment type="function">
    <text evidence="5">Catalyzes the reversible hydration of carbon dioxide to form bicarbonate.</text>
</comment>
<evidence type="ECO:0000256" key="1">
    <source>
        <dbReference type="ARBA" id="ARBA00006217"/>
    </source>
</evidence>
<organism evidence="8 9">
    <name type="scientific">Kribbella shirazensis</name>
    <dbReference type="NCBI Taxonomy" id="1105143"/>
    <lineage>
        <taxon>Bacteria</taxon>
        <taxon>Bacillati</taxon>
        <taxon>Actinomycetota</taxon>
        <taxon>Actinomycetes</taxon>
        <taxon>Propionibacteriales</taxon>
        <taxon>Kribbellaceae</taxon>
        <taxon>Kribbella</taxon>
    </lineage>
</organism>
<dbReference type="Gene3D" id="3.40.1050.10">
    <property type="entry name" value="Carbonic anhydrase"/>
    <property type="match status" value="1"/>
</dbReference>
<protein>
    <recommendedName>
        <fullName evidence="2">carbonic anhydrase</fullName>
        <ecNumber evidence="2">4.2.1.1</ecNumber>
    </recommendedName>
</protein>
<dbReference type="InterPro" id="IPR001765">
    <property type="entry name" value="Carbonic_anhydrase"/>
</dbReference>
<proteinExistence type="inferred from homology"/>